<feature type="region of interest" description="Disordered" evidence="6">
    <location>
        <begin position="597"/>
        <end position="623"/>
    </location>
</feature>
<evidence type="ECO:0000313" key="9">
    <source>
        <dbReference type="EMBL" id="KAG2397374.1"/>
    </source>
</evidence>
<feature type="chain" id="PRO_5035750808" evidence="7">
    <location>
        <begin position="22"/>
        <end position="903"/>
    </location>
</feature>
<protein>
    <submittedName>
        <fullName evidence="9">GTPase protein</fullName>
    </submittedName>
</protein>
<dbReference type="Gene3D" id="3.40.50.300">
    <property type="entry name" value="P-loop containing nucleotide triphosphate hydrolases"/>
    <property type="match status" value="1"/>
</dbReference>
<keyword evidence="3" id="KW-0547">Nucleotide-binding</keyword>
<dbReference type="FunFam" id="1.10.1580.10:FF:000008">
    <property type="entry name" value="Large subunit GTPase 1"/>
    <property type="match status" value="1"/>
</dbReference>
<dbReference type="FunFam" id="3.40.50.300:FF:001151">
    <property type="entry name" value="Large subunit GTPase 1"/>
    <property type="match status" value="1"/>
</dbReference>
<feature type="compositionally biased region" description="Basic and acidic residues" evidence="6">
    <location>
        <begin position="802"/>
        <end position="814"/>
    </location>
</feature>
<keyword evidence="2" id="KW-0963">Cytoplasm</keyword>
<dbReference type="PANTHER" id="PTHR45709:SF2">
    <property type="entry name" value="LARGE SUBUNIT GTPASE 1 HOMOLOG"/>
    <property type="match status" value="1"/>
</dbReference>
<keyword evidence="4" id="KW-0378">Hydrolase</keyword>
<feature type="region of interest" description="Disordered" evidence="6">
    <location>
        <begin position="285"/>
        <end position="316"/>
    </location>
</feature>
<dbReference type="InterPro" id="IPR027417">
    <property type="entry name" value="P-loop_NTPase"/>
</dbReference>
<reference evidence="9 10" key="1">
    <citation type="submission" date="2020-05" db="EMBL/GenBank/DDBJ databases">
        <title>Vigna angularis (adzuki bean) Var. LongXiaoDou No. 4 denovo assembly.</title>
        <authorList>
            <person name="Xiang H."/>
        </authorList>
    </citation>
    <scope>NUCLEOTIDE SEQUENCE [LARGE SCALE GENOMIC DNA]</scope>
    <source>
        <tissue evidence="9">Leaf</tissue>
    </source>
</reference>
<evidence type="ECO:0000313" key="10">
    <source>
        <dbReference type="Proteomes" id="UP000743370"/>
    </source>
</evidence>
<dbReference type="Gene3D" id="1.10.1580.10">
    <property type="match status" value="1"/>
</dbReference>
<sequence length="903" mass="100659">MAAKGALWLMMLPLVVPVVIATNTNNVYQPCADAKIQRSDGFTFGIAFSSRESFFFNQSLQLSPCDHRLSLSSSNSQLALFRPKVDEISLLTINTSSFFPFGTLRIWDGDNGIVASVHWLVKWGISVFDIDLVTSRDSYGGYMVAFAGRKYAARSPLAFVANSTYTVTSFTLVLEFQKGRLQNLYWKRDGCSSCKGKSNFVCLNKQDCAIRTSSCKGRGGAVDCSLGIQLAFSGTDKHLSVLNSWYEVENLRQYSLYGLYSNLRDSLTSQLNKPDGAGSRHLFVATNPNPKSEISHGSVAEAESEKQRNRKRKEKKHCVEAMGKKNENQKTGLGRALVKQHNQMIQQSKDKSRFYKKKVLESFTEVSDIDAVIEQSLESLPEHAVASTTIISLRDPTEMTPEETRKQEEALHASSLRVPRRPPWTPDMSPEELHDSETQAFLVWRRSLARLEENKKLVLTPFEKNLDIWRQLWRVVERSDLLVMVVDSRDPLFYRCPDLEAYAGEVDEHKRTLLLVNKADLLPASIRDKWAEYFRAHDILFIFWSAKAATAALEGKNLGSSWDDDNTGRTNSPDTKIYGRDELLARLQSEAEQIVNRRNSGTSGAGPSNIKSPAENTAGSSSSSNVVVGFVGYPNVGKSSTINALVGEKRTGVTSTPGKTKHFQTLIISDKLTLCDCPGLVFPSFSSSRYEMIACGVLPIDRMTEHRESVQVVADRVPRHVIEQIYKIRLPKPKPYESQSRPPLASELLRAYCASRGYVASSGLPDETRATRQILKDYIDGKLPHYEMPPGTSEEEQALEDPTTHDSIDLHASDSSDIEDSSDVESGLAPNLEHVLDDLTSFDLANGLAPKSTTLKKSKASHKHHKKPQRKKDRAWRAGNDDADGTPVVRFFQKPANTGSLKD</sequence>
<comment type="subcellular location">
    <subcellularLocation>
        <location evidence="1">Cytoplasm</location>
    </subcellularLocation>
</comment>
<dbReference type="Pfam" id="PF01926">
    <property type="entry name" value="MMR_HSR1"/>
    <property type="match status" value="1"/>
</dbReference>
<dbReference type="CDD" id="cd01857">
    <property type="entry name" value="HSR1_MMR1"/>
    <property type="match status" value="1"/>
</dbReference>
<dbReference type="InterPro" id="IPR030378">
    <property type="entry name" value="G_CP_dom"/>
</dbReference>
<feature type="region of interest" description="Disordered" evidence="6">
    <location>
        <begin position="396"/>
        <end position="433"/>
    </location>
</feature>
<evidence type="ECO:0000256" key="2">
    <source>
        <dbReference type="ARBA" id="ARBA00022490"/>
    </source>
</evidence>
<evidence type="ECO:0000256" key="5">
    <source>
        <dbReference type="ARBA" id="ARBA00023134"/>
    </source>
</evidence>
<dbReference type="AlphaFoldDB" id="A0A8T0KCQ2"/>
<proteinExistence type="predicted"/>
<feature type="region of interest" description="Disordered" evidence="6">
    <location>
        <begin position="850"/>
        <end position="903"/>
    </location>
</feature>
<feature type="region of interest" description="Disordered" evidence="6">
    <location>
        <begin position="781"/>
        <end position="826"/>
    </location>
</feature>
<keyword evidence="5" id="KW-0342">GTP-binding</keyword>
<dbReference type="Proteomes" id="UP000743370">
    <property type="component" value="Unassembled WGS sequence"/>
</dbReference>
<evidence type="ECO:0000256" key="1">
    <source>
        <dbReference type="ARBA" id="ARBA00004496"/>
    </source>
</evidence>
<keyword evidence="7" id="KW-0732">Signal</keyword>
<feature type="signal peptide" evidence="7">
    <location>
        <begin position="1"/>
        <end position="21"/>
    </location>
</feature>
<dbReference type="PRINTS" id="PR00326">
    <property type="entry name" value="GTP1OBG"/>
</dbReference>
<feature type="compositionally biased region" description="Polar residues" evidence="6">
    <location>
        <begin position="597"/>
        <end position="618"/>
    </location>
</feature>
<feature type="domain" description="CP-type G" evidence="8">
    <location>
        <begin position="469"/>
        <end position="683"/>
    </location>
</feature>
<dbReference type="EMBL" id="JABFOF010000005">
    <property type="protein sequence ID" value="KAG2397374.1"/>
    <property type="molecule type" value="Genomic_DNA"/>
</dbReference>
<evidence type="ECO:0000256" key="7">
    <source>
        <dbReference type="SAM" id="SignalP"/>
    </source>
</evidence>
<dbReference type="InterPro" id="IPR023179">
    <property type="entry name" value="GTP-bd_ortho_bundle_sf"/>
</dbReference>
<dbReference type="PANTHER" id="PTHR45709">
    <property type="entry name" value="LARGE SUBUNIT GTPASE 1 HOMOLOG-RELATED"/>
    <property type="match status" value="1"/>
</dbReference>
<evidence type="ECO:0000259" key="8">
    <source>
        <dbReference type="PROSITE" id="PS51721"/>
    </source>
</evidence>
<feature type="compositionally biased region" description="Basic and acidic residues" evidence="6">
    <location>
        <begin position="402"/>
        <end position="411"/>
    </location>
</feature>
<accession>A0A8T0KCQ2</accession>
<dbReference type="InterPro" id="IPR006073">
    <property type="entry name" value="GTP-bd"/>
</dbReference>
<dbReference type="GO" id="GO:0005525">
    <property type="term" value="F:GTP binding"/>
    <property type="evidence" value="ECO:0007669"/>
    <property type="project" value="UniProtKB-KW"/>
</dbReference>
<evidence type="ECO:0000256" key="4">
    <source>
        <dbReference type="ARBA" id="ARBA00022801"/>
    </source>
</evidence>
<comment type="caution">
    <text evidence="9">The sequence shown here is derived from an EMBL/GenBank/DDBJ whole genome shotgun (WGS) entry which is preliminary data.</text>
</comment>
<organism evidence="9 10">
    <name type="scientific">Phaseolus angularis</name>
    <name type="common">Azuki bean</name>
    <name type="synonym">Vigna angularis</name>
    <dbReference type="NCBI Taxonomy" id="3914"/>
    <lineage>
        <taxon>Eukaryota</taxon>
        <taxon>Viridiplantae</taxon>
        <taxon>Streptophyta</taxon>
        <taxon>Embryophyta</taxon>
        <taxon>Tracheophyta</taxon>
        <taxon>Spermatophyta</taxon>
        <taxon>Magnoliopsida</taxon>
        <taxon>eudicotyledons</taxon>
        <taxon>Gunneridae</taxon>
        <taxon>Pentapetalae</taxon>
        <taxon>rosids</taxon>
        <taxon>fabids</taxon>
        <taxon>Fabales</taxon>
        <taxon>Fabaceae</taxon>
        <taxon>Papilionoideae</taxon>
        <taxon>50 kb inversion clade</taxon>
        <taxon>NPAAA clade</taxon>
        <taxon>indigoferoid/millettioid clade</taxon>
        <taxon>Phaseoleae</taxon>
        <taxon>Vigna</taxon>
    </lineage>
</organism>
<dbReference type="PROSITE" id="PS51721">
    <property type="entry name" value="G_CP"/>
    <property type="match status" value="1"/>
</dbReference>
<name>A0A8T0KCQ2_PHAAN</name>
<dbReference type="SUPFAM" id="SSF52540">
    <property type="entry name" value="P-loop containing nucleoside triphosphate hydrolases"/>
    <property type="match status" value="1"/>
</dbReference>
<feature type="compositionally biased region" description="Basic residues" evidence="6">
    <location>
        <begin position="854"/>
        <end position="874"/>
    </location>
</feature>
<evidence type="ECO:0000256" key="3">
    <source>
        <dbReference type="ARBA" id="ARBA00022741"/>
    </source>
</evidence>
<dbReference type="GO" id="GO:0005829">
    <property type="term" value="C:cytosol"/>
    <property type="evidence" value="ECO:0007669"/>
    <property type="project" value="TreeGrafter"/>
</dbReference>
<gene>
    <name evidence="9" type="ORF">HKW66_Vig0143900</name>
</gene>
<evidence type="ECO:0000256" key="6">
    <source>
        <dbReference type="SAM" id="MobiDB-lite"/>
    </source>
</evidence>
<dbReference type="GO" id="GO:0003924">
    <property type="term" value="F:GTPase activity"/>
    <property type="evidence" value="ECO:0007669"/>
    <property type="project" value="InterPro"/>
</dbReference>
<dbReference type="InterPro" id="IPR043358">
    <property type="entry name" value="GNL1-like"/>
</dbReference>